<keyword evidence="4" id="KW-1185">Reference proteome</keyword>
<keyword evidence="1" id="KW-0285">Flavoprotein</keyword>
<evidence type="ECO:0000259" key="2">
    <source>
        <dbReference type="Pfam" id="PF03358"/>
    </source>
</evidence>
<dbReference type="RefSeq" id="WP_131907483.1">
    <property type="nucleotide sequence ID" value="NZ_BAAAFU010000007.1"/>
</dbReference>
<dbReference type="EMBL" id="SMFQ01000005">
    <property type="protein sequence ID" value="TCJ82989.1"/>
    <property type="molecule type" value="Genomic_DNA"/>
</dbReference>
<evidence type="ECO:0000313" key="3">
    <source>
        <dbReference type="EMBL" id="TCJ82989.1"/>
    </source>
</evidence>
<dbReference type="GO" id="GO:0005829">
    <property type="term" value="C:cytosol"/>
    <property type="evidence" value="ECO:0007669"/>
    <property type="project" value="TreeGrafter"/>
</dbReference>
<sequence>MKISIISGSHRQNSQSIKVSKHIEKTLLESTLSDETYLLSLAGNPIPLWDESIWEGDEEWKRILNPISDELENSDGFVIVTPEYHGQVPAALKNFFLMWKKQLAHKPALIVAVSSVDGGSYPVAELRMSSYKNNRICYLPEHLIIRNVESVLNDDEEKNNSESDAYFRERIQWSLGILNEYSKALKTVRDSGVTETDKFTNGM</sequence>
<evidence type="ECO:0000256" key="1">
    <source>
        <dbReference type="ARBA" id="ARBA00022643"/>
    </source>
</evidence>
<gene>
    <name evidence="3" type="ORF">EV695_3727</name>
</gene>
<feature type="domain" description="NADPH-dependent FMN reductase-like" evidence="2">
    <location>
        <begin position="1"/>
        <end position="145"/>
    </location>
</feature>
<dbReference type="OrthoDB" id="5563352at2"/>
<reference evidence="3 4" key="1">
    <citation type="submission" date="2019-03" db="EMBL/GenBank/DDBJ databases">
        <title>Genomic Encyclopedia of Type Strains, Phase IV (KMG-IV): sequencing the most valuable type-strain genomes for metagenomic binning, comparative biology and taxonomic classification.</title>
        <authorList>
            <person name="Goeker M."/>
        </authorList>
    </citation>
    <scope>NUCLEOTIDE SEQUENCE [LARGE SCALE GENOMIC DNA]</scope>
    <source>
        <strain evidence="3 4">DSM 24830</strain>
    </source>
</reference>
<dbReference type="InterPro" id="IPR005025">
    <property type="entry name" value="FMN_Rdtase-like_dom"/>
</dbReference>
<dbReference type="GO" id="GO:0016491">
    <property type="term" value="F:oxidoreductase activity"/>
    <property type="evidence" value="ECO:0007669"/>
    <property type="project" value="InterPro"/>
</dbReference>
<dbReference type="Proteomes" id="UP000294887">
    <property type="component" value="Unassembled WGS sequence"/>
</dbReference>
<dbReference type="InterPro" id="IPR029039">
    <property type="entry name" value="Flavoprotein-like_sf"/>
</dbReference>
<dbReference type="PANTHER" id="PTHR30543:SF31">
    <property type="entry name" value="NADPH-DEPENDENT AZOREDUCTASE AZR"/>
    <property type="match status" value="1"/>
</dbReference>
<protein>
    <submittedName>
        <fullName evidence="3">NADPH-dependent FMN reductase</fullName>
    </submittedName>
</protein>
<dbReference type="GO" id="GO:0010181">
    <property type="term" value="F:FMN binding"/>
    <property type="evidence" value="ECO:0007669"/>
    <property type="project" value="TreeGrafter"/>
</dbReference>
<evidence type="ECO:0000313" key="4">
    <source>
        <dbReference type="Proteomes" id="UP000294887"/>
    </source>
</evidence>
<dbReference type="AlphaFoldDB" id="A0A4R1ETC7"/>
<organism evidence="3 4">
    <name type="scientific">Cocleimonas flava</name>
    <dbReference type="NCBI Taxonomy" id="634765"/>
    <lineage>
        <taxon>Bacteria</taxon>
        <taxon>Pseudomonadati</taxon>
        <taxon>Pseudomonadota</taxon>
        <taxon>Gammaproteobacteria</taxon>
        <taxon>Thiotrichales</taxon>
        <taxon>Thiotrichaceae</taxon>
        <taxon>Cocleimonas</taxon>
    </lineage>
</organism>
<keyword evidence="1" id="KW-0288">FMN</keyword>
<dbReference type="SUPFAM" id="SSF52218">
    <property type="entry name" value="Flavoproteins"/>
    <property type="match status" value="1"/>
</dbReference>
<dbReference type="Gene3D" id="3.40.50.360">
    <property type="match status" value="1"/>
</dbReference>
<comment type="caution">
    <text evidence="3">The sequence shown here is derived from an EMBL/GenBank/DDBJ whole genome shotgun (WGS) entry which is preliminary data.</text>
</comment>
<dbReference type="Pfam" id="PF03358">
    <property type="entry name" value="FMN_red"/>
    <property type="match status" value="1"/>
</dbReference>
<proteinExistence type="predicted"/>
<dbReference type="PANTHER" id="PTHR30543">
    <property type="entry name" value="CHROMATE REDUCTASE"/>
    <property type="match status" value="1"/>
</dbReference>
<name>A0A4R1ETC7_9GAMM</name>
<accession>A0A4R1ETC7</accession>
<dbReference type="InterPro" id="IPR050712">
    <property type="entry name" value="NAD(P)H-dep_reductase"/>
</dbReference>